<dbReference type="NCBIfam" id="TIGR01709">
    <property type="entry name" value="typeII_sec_gspL"/>
    <property type="match status" value="1"/>
</dbReference>
<keyword evidence="14" id="KW-1185">Reference proteome</keyword>
<evidence type="ECO:0000256" key="5">
    <source>
        <dbReference type="ARBA" id="ARBA00022519"/>
    </source>
</evidence>
<gene>
    <name evidence="13" type="ORF">ABA45_08725</name>
</gene>
<dbReference type="Pfam" id="PF05134">
    <property type="entry name" value="T2SSL"/>
    <property type="match status" value="1"/>
</dbReference>
<comment type="function">
    <text evidence="10">Inner membrane component of the type II secretion system required for the energy-dependent secretion of extracellular factors such as proteases and toxins from the periplasm.</text>
</comment>
<dbReference type="InterPro" id="IPR043129">
    <property type="entry name" value="ATPase_NBD"/>
</dbReference>
<dbReference type="STRING" id="330734.ABA45_08725"/>
<evidence type="ECO:0000256" key="7">
    <source>
        <dbReference type="ARBA" id="ARBA00022927"/>
    </source>
</evidence>
<comment type="subcellular location">
    <subcellularLocation>
        <location evidence="1">Cell inner membrane</location>
        <topology evidence="1">Single-pass membrane protein</topology>
    </subcellularLocation>
</comment>
<evidence type="ECO:0000259" key="11">
    <source>
        <dbReference type="Pfam" id="PF05134"/>
    </source>
</evidence>
<dbReference type="Pfam" id="PF12693">
    <property type="entry name" value="GspL_C"/>
    <property type="match status" value="1"/>
</dbReference>
<keyword evidence="9" id="KW-0472">Membrane</keyword>
<dbReference type="RefSeq" id="WP_048385397.1">
    <property type="nucleotide sequence ID" value="NZ_CP011494.1"/>
</dbReference>
<dbReference type="InterPro" id="IPR025691">
    <property type="entry name" value="GspL_pp_dom"/>
</dbReference>
<dbReference type="GO" id="GO:0009276">
    <property type="term" value="C:Gram-negative-bacterium-type cell wall"/>
    <property type="evidence" value="ECO:0007669"/>
    <property type="project" value="InterPro"/>
</dbReference>
<dbReference type="InterPro" id="IPR007812">
    <property type="entry name" value="T2SS_protein-GspL"/>
</dbReference>
<evidence type="ECO:0000256" key="3">
    <source>
        <dbReference type="ARBA" id="ARBA00022448"/>
    </source>
</evidence>
<protein>
    <recommendedName>
        <fullName evidence="10">Type II secretion system protein L</fullName>
        <shortName evidence="10">T2SS protein L</shortName>
    </recommendedName>
</protein>
<evidence type="ECO:0000259" key="12">
    <source>
        <dbReference type="Pfam" id="PF12693"/>
    </source>
</evidence>
<evidence type="ECO:0000256" key="6">
    <source>
        <dbReference type="ARBA" id="ARBA00022692"/>
    </source>
</evidence>
<reference evidence="13 14" key="1">
    <citation type="submission" date="2015-05" db="EMBL/GenBank/DDBJ databases">
        <title>Complete genome of Marinobacter psychrophilus strain 20041T isolated from sea-ice of the Canadian Basin.</title>
        <authorList>
            <person name="Song L."/>
            <person name="Ren L."/>
            <person name="Yu Y."/>
            <person name="Wang X."/>
        </authorList>
    </citation>
    <scope>NUCLEOTIDE SEQUENCE [LARGE SCALE GENOMIC DNA]</scope>
    <source>
        <strain evidence="13 14">20041</strain>
    </source>
</reference>
<evidence type="ECO:0000313" key="13">
    <source>
        <dbReference type="EMBL" id="AKO52493.1"/>
    </source>
</evidence>
<comment type="similarity">
    <text evidence="2 10">Belongs to the GSP L family.</text>
</comment>
<dbReference type="CDD" id="cd24017">
    <property type="entry name" value="ASKHA_T2SSL_N"/>
    <property type="match status" value="1"/>
</dbReference>
<dbReference type="Gene3D" id="3.30.420.380">
    <property type="match status" value="1"/>
</dbReference>
<evidence type="ECO:0000256" key="2">
    <source>
        <dbReference type="ARBA" id="ARBA00005318"/>
    </source>
</evidence>
<keyword evidence="3 10" id="KW-0813">Transport</keyword>
<dbReference type="AlphaFoldDB" id="A0A0H4I3Z1"/>
<dbReference type="GO" id="GO:0005886">
    <property type="term" value="C:plasma membrane"/>
    <property type="evidence" value="ECO:0007669"/>
    <property type="project" value="UniProtKB-SubCell"/>
</dbReference>
<name>A0A0H4I3Z1_9GAMM</name>
<keyword evidence="6" id="KW-0812">Transmembrane</keyword>
<dbReference type="GO" id="GO:0015628">
    <property type="term" value="P:protein secretion by the type II secretion system"/>
    <property type="evidence" value="ECO:0007669"/>
    <property type="project" value="InterPro"/>
</dbReference>
<dbReference type="GO" id="GO:0015627">
    <property type="term" value="C:type II protein secretion system complex"/>
    <property type="evidence" value="ECO:0007669"/>
    <property type="project" value="InterPro"/>
</dbReference>
<feature type="domain" description="GspL periplasmic" evidence="12">
    <location>
        <begin position="271"/>
        <end position="428"/>
    </location>
</feature>
<evidence type="ECO:0000313" key="14">
    <source>
        <dbReference type="Proteomes" id="UP000036406"/>
    </source>
</evidence>
<dbReference type="InterPro" id="IPR024230">
    <property type="entry name" value="GspL_cyto_dom"/>
</dbReference>
<dbReference type="Gene3D" id="3.30.1360.100">
    <property type="entry name" value="General secretion pathway protein M, EpsM"/>
    <property type="match status" value="1"/>
</dbReference>
<keyword evidence="8" id="KW-1133">Transmembrane helix</keyword>
<evidence type="ECO:0000256" key="1">
    <source>
        <dbReference type="ARBA" id="ARBA00004377"/>
    </source>
</evidence>
<organism evidence="13 14">
    <name type="scientific">Marinobacter psychrophilus</name>
    <dbReference type="NCBI Taxonomy" id="330734"/>
    <lineage>
        <taxon>Bacteria</taxon>
        <taxon>Pseudomonadati</taxon>
        <taxon>Pseudomonadota</taxon>
        <taxon>Gammaproteobacteria</taxon>
        <taxon>Pseudomonadales</taxon>
        <taxon>Marinobacteraceae</taxon>
        <taxon>Marinobacter</taxon>
    </lineage>
</organism>
<proteinExistence type="inferred from homology"/>
<keyword evidence="7 10" id="KW-0653">Protein transport</keyword>
<dbReference type="SUPFAM" id="SSF53067">
    <property type="entry name" value="Actin-like ATPase domain"/>
    <property type="match status" value="1"/>
</dbReference>
<dbReference type="PATRIC" id="fig|330734.3.peg.1829"/>
<sequence length="431" mass="46692">MSYRLYVRSVSGFAAVEQQPGERRYSWALLDSAGHCQAKGEADSQDEIEQTLAQNAIEHTLLVGLIPGDEAAFCLANIPAKQRRFIVQALPYAVEEQLAQDIETLHLALGNGGNQGYRVAAIDRERMANWFSVFSGWRDLTLIGIYTDASLLPPGADGWSACVDGEVTMLLGPAGEWLSVQTRNLTMFLQTLAVPGSGEAVPLTLYVEGKVGDELALLMADSVAQDKIEMTTEHSKRLPVELLALSHQRQSAGAINLCQGNFAAGPAKKSALAPWRSLILVAAAWLVLQLSLETGLGWYYQHQADNLTAQAMSVYQQAFPDDRRTHPGNVRRVVEGQLRQNADGGPSLNFITLMKFTGEQYAAVSGGSGIRFNSLNYNQARGELVVDLRADSYDIMSQLRNGLLAQGLDAQIGSVVNEAGEIRGRLTVSGG</sequence>
<dbReference type="EMBL" id="CP011494">
    <property type="protein sequence ID" value="AKO52493.1"/>
    <property type="molecule type" value="Genomic_DNA"/>
</dbReference>
<dbReference type="Proteomes" id="UP000036406">
    <property type="component" value="Chromosome"/>
</dbReference>
<feature type="domain" description="GspL cytoplasmic actin-ATPase-like" evidence="11">
    <location>
        <begin position="44"/>
        <end position="264"/>
    </location>
</feature>
<evidence type="ECO:0000256" key="8">
    <source>
        <dbReference type="ARBA" id="ARBA00022989"/>
    </source>
</evidence>
<dbReference type="PIRSF" id="PIRSF015761">
    <property type="entry name" value="Protein_L"/>
    <property type="match status" value="1"/>
</dbReference>
<dbReference type="KEGG" id="mpq:ABA45_08725"/>
<evidence type="ECO:0000256" key="10">
    <source>
        <dbReference type="PIRNR" id="PIRNR015761"/>
    </source>
</evidence>
<keyword evidence="4" id="KW-1003">Cell membrane</keyword>
<evidence type="ECO:0000256" key="9">
    <source>
        <dbReference type="ARBA" id="ARBA00023136"/>
    </source>
</evidence>
<keyword evidence="5" id="KW-0997">Cell inner membrane</keyword>
<accession>A0A0H4I3Z1</accession>
<evidence type="ECO:0000256" key="4">
    <source>
        <dbReference type="ARBA" id="ARBA00022475"/>
    </source>
</evidence>